<evidence type="ECO:0000313" key="4">
    <source>
        <dbReference type="Proteomes" id="UP001321580"/>
    </source>
</evidence>
<evidence type="ECO:0000256" key="2">
    <source>
        <dbReference type="SAM" id="SignalP"/>
    </source>
</evidence>
<dbReference type="Pfam" id="PF19625">
    <property type="entry name" value="DUF6130"/>
    <property type="match status" value="1"/>
</dbReference>
<evidence type="ECO:0000313" key="3">
    <source>
        <dbReference type="EMBL" id="MDI9240161.1"/>
    </source>
</evidence>
<sequence length="160" mass="16735">MHGRFVATVALGLAVAGTALAREDGTASQFIPVMNEPPAELFLDPPLPGPLARGAVIVPYRTRNFRILPVFGTSALDVSPRAGHLHVSVDDLPWRWADAGNTGSVVVNGLPAGPHKLLIELAQPDHKVIAAESVSFVVPATPASPPADHAHPPAGHQPTR</sequence>
<dbReference type="Proteomes" id="UP001321580">
    <property type="component" value="Unassembled WGS sequence"/>
</dbReference>
<name>A0ABT6XJ20_9GAMM</name>
<protein>
    <submittedName>
        <fullName evidence="3">DUF6130 family protein</fullName>
    </submittedName>
</protein>
<keyword evidence="2" id="KW-0732">Signal</keyword>
<reference evidence="3 4" key="1">
    <citation type="submission" date="2023-05" db="EMBL/GenBank/DDBJ databases">
        <title>Lysobacter sp. strain LF1 Genome sequencing and assembly.</title>
        <authorList>
            <person name="Jung Y."/>
        </authorList>
    </citation>
    <scope>NUCLEOTIDE SEQUENCE [LARGE SCALE GENOMIC DNA]</scope>
    <source>
        <strain evidence="3 4">LF1</strain>
    </source>
</reference>
<dbReference type="InterPro" id="IPR046133">
    <property type="entry name" value="DUF6130"/>
</dbReference>
<dbReference type="RefSeq" id="WP_283213513.1">
    <property type="nucleotide sequence ID" value="NZ_JASGBI010000001.1"/>
</dbReference>
<keyword evidence="4" id="KW-1185">Reference proteome</keyword>
<gene>
    <name evidence="3" type="ORF">QLQ15_14710</name>
</gene>
<feature type="region of interest" description="Disordered" evidence="1">
    <location>
        <begin position="140"/>
        <end position="160"/>
    </location>
</feature>
<comment type="caution">
    <text evidence="3">The sequence shown here is derived from an EMBL/GenBank/DDBJ whole genome shotgun (WGS) entry which is preliminary data.</text>
</comment>
<dbReference type="EMBL" id="JASGBI010000001">
    <property type="protein sequence ID" value="MDI9240161.1"/>
    <property type="molecule type" value="Genomic_DNA"/>
</dbReference>
<feature type="signal peptide" evidence="2">
    <location>
        <begin position="1"/>
        <end position="21"/>
    </location>
</feature>
<evidence type="ECO:0000256" key="1">
    <source>
        <dbReference type="SAM" id="MobiDB-lite"/>
    </source>
</evidence>
<proteinExistence type="predicted"/>
<organism evidence="3 4">
    <name type="scientific">Lysobacter stagni</name>
    <dbReference type="NCBI Taxonomy" id="3045172"/>
    <lineage>
        <taxon>Bacteria</taxon>
        <taxon>Pseudomonadati</taxon>
        <taxon>Pseudomonadota</taxon>
        <taxon>Gammaproteobacteria</taxon>
        <taxon>Lysobacterales</taxon>
        <taxon>Lysobacteraceae</taxon>
        <taxon>Lysobacter</taxon>
    </lineage>
</organism>
<accession>A0ABT6XJ20</accession>
<feature type="chain" id="PRO_5045526492" evidence="2">
    <location>
        <begin position="22"/>
        <end position="160"/>
    </location>
</feature>